<evidence type="ECO:0000313" key="3">
    <source>
        <dbReference type="Proteomes" id="UP000499080"/>
    </source>
</evidence>
<keyword evidence="3" id="KW-1185">Reference proteome</keyword>
<feature type="chain" id="PRO_5021269877" evidence="1">
    <location>
        <begin position="27"/>
        <end position="115"/>
    </location>
</feature>
<dbReference type="Proteomes" id="UP000499080">
    <property type="component" value="Unassembled WGS sequence"/>
</dbReference>
<name>A0A4Y2DEQ5_ARAVE</name>
<keyword evidence="1" id="KW-0732">Signal</keyword>
<evidence type="ECO:0000256" key="1">
    <source>
        <dbReference type="SAM" id="SignalP"/>
    </source>
</evidence>
<protein>
    <submittedName>
        <fullName evidence="2">Uncharacterized protein</fullName>
    </submittedName>
</protein>
<gene>
    <name evidence="2" type="ORF">AVEN_71998_1</name>
</gene>
<reference evidence="2 3" key="1">
    <citation type="journal article" date="2019" name="Sci. Rep.">
        <title>Orb-weaving spider Araneus ventricosus genome elucidates the spidroin gene catalogue.</title>
        <authorList>
            <person name="Kono N."/>
            <person name="Nakamura H."/>
            <person name="Ohtoshi R."/>
            <person name="Moran D.A.P."/>
            <person name="Shinohara A."/>
            <person name="Yoshida Y."/>
            <person name="Fujiwara M."/>
            <person name="Mori M."/>
            <person name="Tomita M."/>
            <person name="Arakawa K."/>
        </authorList>
    </citation>
    <scope>NUCLEOTIDE SEQUENCE [LARGE SCALE GENOMIC DNA]</scope>
</reference>
<evidence type="ECO:0000313" key="2">
    <source>
        <dbReference type="EMBL" id="GBM14719.1"/>
    </source>
</evidence>
<feature type="signal peptide" evidence="1">
    <location>
        <begin position="1"/>
        <end position="26"/>
    </location>
</feature>
<dbReference type="EMBL" id="BGPR01000347">
    <property type="protein sequence ID" value="GBM14719.1"/>
    <property type="molecule type" value="Genomic_DNA"/>
</dbReference>
<accession>A0A4Y2DEQ5</accession>
<dbReference type="AlphaFoldDB" id="A0A4Y2DEQ5"/>
<sequence>MNPITLNNNLFAFFFLKINVSPLLLCSDLFITSKPREYGPPPAWSGGAARELNDSDRCDSSSAETGVLVANHLATARPFPKEARTITGGSVATPHHYCAIRGGKNLLTYKAASHP</sequence>
<proteinExistence type="predicted"/>
<organism evidence="2 3">
    <name type="scientific">Araneus ventricosus</name>
    <name type="common">Orbweaver spider</name>
    <name type="synonym">Epeira ventricosa</name>
    <dbReference type="NCBI Taxonomy" id="182803"/>
    <lineage>
        <taxon>Eukaryota</taxon>
        <taxon>Metazoa</taxon>
        <taxon>Ecdysozoa</taxon>
        <taxon>Arthropoda</taxon>
        <taxon>Chelicerata</taxon>
        <taxon>Arachnida</taxon>
        <taxon>Araneae</taxon>
        <taxon>Araneomorphae</taxon>
        <taxon>Entelegynae</taxon>
        <taxon>Araneoidea</taxon>
        <taxon>Araneidae</taxon>
        <taxon>Araneus</taxon>
    </lineage>
</organism>
<comment type="caution">
    <text evidence="2">The sequence shown here is derived from an EMBL/GenBank/DDBJ whole genome shotgun (WGS) entry which is preliminary data.</text>
</comment>